<evidence type="ECO:0000256" key="1">
    <source>
        <dbReference type="SAM" id="Phobius"/>
    </source>
</evidence>
<evidence type="ECO:0000313" key="7">
    <source>
        <dbReference type="Proteomes" id="UP000230646"/>
    </source>
</evidence>
<sequence>MLFKRIFSFILIVAFLWTSVLVQFSWAVEASQANVLEDLSQLEIAIYGVATAEKSLVERVEYLEKELVGRTLPGTITSRVKQLKDFIIAGTPEDPSVIFKINASQWILEAKITSEPLSIKIENLENVLFGKTSTDVLAMKAENIFSLCFKESKPQVEEVIVPAGTLVPVNFLSSLSSKDNKTGETFNFQITENIFIDNKLIIPNNSEGVGEIIKVKKATFLSRSGKLELKFKPISALDGTSLNLILGEEAQKENTRIAIAVGVGIVGLIILSNPIGLIAGALVPGKNVKIEQGTQIFLQVKEDTKVIALVQ</sequence>
<dbReference type="EMBL" id="MNYY01000045">
    <property type="protein sequence ID" value="OIP72411.1"/>
    <property type="molecule type" value="Genomic_DNA"/>
</dbReference>
<dbReference type="STRING" id="1805029.AUK42_02110"/>
<organism evidence="2 5">
    <name type="scientific">Candidatus Infernicultor aquiphilus</name>
    <dbReference type="NCBI Taxonomy" id="1805029"/>
    <lineage>
        <taxon>Bacteria</taxon>
        <taxon>Pseudomonadati</taxon>
        <taxon>Atribacterota</taxon>
        <taxon>Candidatus Phoenicimicrobiia</taxon>
        <taxon>Candidatus Pheonicimicrobiales</taxon>
        <taxon>Candidatus Phoenicimicrobiaceae</taxon>
        <taxon>Candidatus Infernicultor</taxon>
    </lineage>
</organism>
<protein>
    <submittedName>
        <fullName evidence="2">Uncharacterized protein</fullName>
    </submittedName>
</protein>
<keyword evidence="1" id="KW-1133">Transmembrane helix</keyword>
<accession>A0A1J5GJG9</accession>
<accession>A0A2M7PQ62</accession>
<dbReference type="Proteomes" id="UP000230646">
    <property type="component" value="Unassembled WGS sequence"/>
</dbReference>
<dbReference type="RefSeq" id="WP_406607615.1">
    <property type="nucleotide sequence ID" value="NZ_PFKO01000219.1"/>
</dbReference>
<reference evidence="2 5" key="1">
    <citation type="journal article" date="2016" name="Environ. Microbiol.">
        <title>Genomic resolution of a cold subsurface aquifer community provides metabolic insights for novel microbes adapted to high CO concentrations.</title>
        <authorList>
            <person name="Probst A.J."/>
            <person name="Castelle C.J."/>
            <person name="Singh A."/>
            <person name="Brown C.T."/>
            <person name="Anantharaman K."/>
            <person name="Sharon I."/>
            <person name="Hug L.A."/>
            <person name="Burstein D."/>
            <person name="Emerson J.B."/>
            <person name="Thomas B.C."/>
            <person name="Banfield J.F."/>
        </authorList>
    </citation>
    <scope>NUCLEOTIDE SEQUENCE [LARGE SCALE GENOMIC DNA]</scope>
    <source>
        <strain evidence="2">CG2_30_33_13</strain>
    </source>
</reference>
<accession>A0A2M8CDA8</accession>
<dbReference type="EMBL" id="PFTV01000091">
    <property type="protein sequence ID" value="PJB57009.1"/>
    <property type="molecule type" value="Genomic_DNA"/>
</dbReference>
<gene>
    <name evidence="2" type="ORF">AUK42_02110</name>
    <name evidence="4" type="ORF">CO097_03755</name>
    <name evidence="3" type="ORF">COZ07_05610</name>
</gene>
<feature type="transmembrane region" description="Helical" evidence="1">
    <location>
        <begin position="257"/>
        <end position="283"/>
    </location>
</feature>
<evidence type="ECO:0000313" key="2">
    <source>
        <dbReference type="EMBL" id="OIP72411.1"/>
    </source>
</evidence>
<dbReference type="AlphaFoldDB" id="A0A1J5GJG9"/>
<evidence type="ECO:0000313" key="3">
    <source>
        <dbReference type="EMBL" id="PIY32457.1"/>
    </source>
</evidence>
<keyword evidence="1" id="KW-0472">Membrane</keyword>
<dbReference type="Proteomes" id="UP000228560">
    <property type="component" value="Unassembled WGS sequence"/>
</dbReference>
<proteinExistence type="predicted"/>
<keyword evidence="1" id="KW-0812">Transmembrane</keyword>
<dbReference type="Proteomes" id="UP000182763">
    <property type="component" value="Unassembled WGS sequence"/>
</dbReference>
<name>A0A1J5GJG9_9BACT</name>
<comment type="caution">
    <text evidence="2">The sequence shown here is derived from an EMBL/GenBank/DDBJ whole genome shotgun (WGS) entry which is preliminary data.</text>
</comment>
<evidence type="ECO:0000313" key="4">
    <source>
        <dbReference type="EMBL" id="PJB57009.1"/>
    </source>
</evidence>
<evidence type="ECO:0000313" key="5">
    <source>
        <dbReference type="Proteomes" id="UP000182763"/>
    </source>
</evidence>
<evidence type="ECO:0000313" key="6">
    <source>
        <dbReference type="Proteomes" id="UP000228560"/>
    </source>
</evidence>
<dbReference type="EMBL" id="PFKO01000219">
    <property type="protein sequence ID" value="PIY32457.1"/>
    <property type="molecule type" value="Genomic_DNA"/>
</dbReference>
<reference evidence="6 7" key="2">
    <citation type="submission" date="2017-09" db="EMBL/GenBank/DDBJ databases">
        <title>Depth-based differentiation of microbial function through sediment-hosted aquifers and enrichment of novel symbionts in the deep terrestrial subsurface.</title>
        <authorList>
            <person name="Probst A.J."/>
            <person name="Ladd B."/>
            <person name="Jarett J.K."/>
            <person name="Geller-Mcgrath D.E."/>
            <person name="Sieber C.M."/>
            <person name="Emerson J.B."/>
            <person name="Anantharaman K."/>
            <person name="Thomas B.C."/>
            <person name="Malmstrom R."/>
            <person name="Stieglmeier M."/>
            <person name="Klingl A."/>
            <person name="Woyke T."/>
            <person name="Ryan C.M."/>
            <person name="Banfield J.F."/>
        </authorList>
    </citation>
    <scope>NUCLEOTIDE SEQUENCE [LARGE SCALE GENOMIC DNA]</scope>
    <source>
        <strain evidence="3">CG_4_10_14_3_um_filter_34_13</strain>
        <strain evidence="4">CG_4_9_14_3_um_filter_33_16</strain>
    </source>
</reference>